<keyword evidence="4 5" id="KW-0472">Membrane</keyword>
<name>A0A9W7Y3H6_9FUNG</name>
<dbReference type="GO" id="GO:0000139">
    <property type="term" value="C:Golgi membrane"/>
    <property type="evidence" value="ECO:0007669"/>
    <property type="project" value="TreeGrafter"/>
</dbReference>
<organism evidence="6 7">
    <name type="scientific">Coemansia erecta</name>
    <dbReference type="NCBI Taxonomy" id="147472"/>
    <lineage>
        <taxon>Eukaryota</taxon>
        <taxon>Fungi</taxon>
        <taxon>Fungi incertae sedis</taxon>
        <taxon>Zoopagomycota</taxon>
        <taxon>Kickxellomycotina</taxon>
        <taxon>Kickxellomycetes</taxon>
        <taxon>Kickxellales</taxon>
        <taxon>Kickxellaceae</taxon>
        <taxon>Coemansia</taxon>
    </lineage>
</organism>
<dbReference type="Pfam" id="PF08507">
    <property type="entry name" value="COPI_assoc"/>
    <property type="match status" value="1"/>
</dbReference>
<comment type="subcellular location">
    <subcellularLocation>
        <location evidence="1">Membrane</location>
        <topology evidence="1">Multi-pass membrane protein</topology>
    </subcellularLocation>
</comment>
<evidence type="ECO:0000313" key="7">
    <source>
        <dbReference type="Proteomes" id="UP001149813"/>
    </source>
</evidence>
<dbReference type="OrthoDB" id="423534at2759"/>
<evidence type="ECO:0000256" key="3">
    <source>
        <dbReference type="ARBA" id="ARBA00022989"/>
    </source>
</evidence>
<feature type="transmembrane region" description="Helical" evidence="5">
    <location>
        <begin position="73"/>
        <end position="96"/>
    </location>
</feature>
<feature type="transmembrane region" description="Helical" evidence="5">
    <location>
        <begin position="12"/>
        <end position="35"/>
    </location>
</feature>
<evidence type="ECO:0000256" key="1">
    <source>
        <dbReference type="ARBA" id="ARBA00004141"/>
    </source>
</evidence>
<gene>
    <name evidence="6" type="ORF">LPJ53_002789</name>
</gene>
<proteinExistence type="predicted"/>
<protein>
    <recommendedName>
        <fullName evidence="8">COPI associated</fullName>
    </recommendedName>
</protein>
<dbReference type="PANTHER" id="PTHR28128">
    <property type="entry name" value="GOLGI APPARATUS MEMBRANE PROTEIN TVP15"/>
    <property type="match status" value="1"/>
</dbReference>
<keyword evidence="3 5" id="KW-1133">Transmembrane helix</keyword>
<keyword evidence="2 5" id="KW-0812">Transmembrane</keyword>
<evidence type="ECO:0000256" key="5">
    <source>
        <dbReference type="SAM" id="Phobius"/>
    </source>
</evidence>
<evidence type="ECO:0000256" key="2">
    <source>
        <dbReference type="ARBA" id="ARBA00022692"/>
    </source>
</evidence>
<dbReference type="Proteomes" id="UP001149813">
    <property type="component" value="Unassembled WGS sequence"/>
</dbReference>
<dbReference type="PANTHER" id="PTHR28128:SF1">
    <property type="entry name" value="GOLGI APPARATUS MEMBRANE PROTEIN TVP15"/>
    <property type="match status" value="1"/>
</dbReference>
<comment type="caution">
    <text evidence="6">The sequence shown here is derived from an EMBL/GenBank/DDBJ whole genome shotgun (WGS) entry which is preliminary data.</text>
</comment>
<sequence length="130" mass="14827">MKPGAVKITARDVVWRAINIIVSALWIVAAAFHFVDGTFQSAMPGIFLLVIGLASIVFEFWRPRMVLENCYFMWNFMGRGIFFLLIGCVALGYRTINYVVSGFSWVFGLLYIILWFTSFTLFPTSSPDYV</sequence>
<keyword evidence="7" id="KW-1185">Reference proteome</keyword>
<dbReference type="EMBL" id="JANBOJ010000093">
    <property type="protein sequence ID" value="KAJ1722820.1"/>
    <property type="molecule type" value="Genomic_DNA"/>
</dbReference>
<dbReference type="GO" id="GO:0016192">
    <property type="term" value="P:vesicle-mediated transport"/>
    <property type="evidence" value="ECO:0007669"/>
    <property type="project" value="TreeGrafter"/>
</dbReference>
<evidence type="ECO:0000313" key="6">
    <source>
        <dbReference type="EMBL" id="KAJ1722820.1"/>
    </source>
</evidence>
<evidence type="ECO:0000256" key="4">
    <source>
        <dbReference type="ARBA" id="ARBA00023136"/>
    </source>
</evidence>
<dbReference type="InterPro" id="IPR013714">
    <property type="entry name" value="Golgi_TVP15"/>
</dbReference>
<reference evidence="6" key="1">
    <citation type="submission" date="2022-07" db="EMBL/GenBank/DDBJ databases">
        <title>Phylogenomic reconstructions and comparative analyses of Kickxellomycotina fungi.</title>
        <authorList>
            <person name="Reynolds N.K."/>
            <person name="Stajich J.E."/>
            <person name="Barry K."/>
            <person name="Grigoriev I.V."/>
            <person name="Crous P."/>
            <person name="Smith M.E."/>
        </authorList>
    </citation>
    <scope>NUCLEOTIDE SEQUENCE</scope>
    <source>
        <strain evidence="6">NBRC 32514</strain>
    </source>
</reference>
<feature type="transmembrane region" description="Helical" evidence="5">
    <location>
        <begin position="102"/>
        <end position="122"/>
    </location>
</feature>
<accession>A0A9W7Y3H6</accession>
<feature type="transmembrane region" description="Helical" evidence="5">
    <location>
        <begin position="41"/>
        <end position="61"/>
    </location>
</feature>
<dbReference type="AlphaFoldDB" id="A0A9W7Y3H6"/>
<evidence type="ECO:0008006" key="8">
    <source>
        <dbReference type="Google" id="ProtNLM"/>
    </source>
</evidence>